<sequence>MSSEPWKSGSAREGNESNEAKPQGEWSMEDVLRRTLDAGQGDDVVDTIDQLRKDNPAAKPDEIDTMTRFVLAFLKKRFPDLPLKSEKVLLMASTIAQSLIEDPVASERIRLLWAQSS</sequence>
<accession>A0A2S8FVK2</accession>
<name>A0A2S8FVK2_9BACT</name>
<dbReference type="EMBL" id="PUHY01000006">
    <property type="protein sequence ID" value="PQO36207.1"/>
    <property type="molecule type" value="Genomic_DNA"/>
</dbReference>
<dbReference type="AlphaFoldDB" id="A0A2S8FVK2"/>
<dbReference type="OrthoDB" id="287823at2"/>
<gene>
    <name evidence="2" type="ORF">C5Y83_09840</name>
</gene>
<evidence type="ECO:0000313" key="2">
    <source>
        <dbReference type="EMBL" id="PQO36207.1"/>
    </source>
</evidence>
<reference evidence="2 3" key="1">
    <citation type="submission" date="2018-02" db="EMBL/GenBank/DDBJ databases">
        <title>Comparative genomes isolates from brazilian mangrove.</title>
        <authorList>
            <person name="Araujo J.E."/>
            <person name="Taketani R.G."/>
            <person name="Silva M.C.P."/>
            <person name="Loureco M.V."/>
            <person name="Andreote F.D."/>
        </authorList>
    </citation>
    <scope>NUCLEOTIDE SEQUENCE [LARGE SCALE GENOMIC DNA]</scope>
    <source>
        <strain evidence="2 3">Hex-1 MGV</strain>
    </source>
</reference>
<proteinExistence type="predicted"/>
<feature type="region of interest" description="Disordered" evidence="1">
    <location>
        <begin position="1"/>
        <end position="28"/>
    </location>
</feature>
<comment type="caution">
    <text evidence="2">The sequence shown here is derived from an EMBL/GenBank/DDBJ whole genome shotgun (WGS) entry which is preliminary data.</text>
</comment>
<protein>
    <submittedName>
        <fullName evidence="2">Uncharacterized protein</fullName>
    </submittedName>
</protein>
<organism evidence="2 3">
    <name type="scientific">Blastopirellula marina</name>
    <dbReference type="NCBI Taxonomy" id="124"/>
    <lineage>
        <taxon>Bacteria</taxon>
        <taxon>Pseudomonadati</taxon>
        <taxon>Planctomycetota</taxon>
        <taxon>Planctomycetia</taxon>
        <taxon>Pirellulales</taxon>
        <taxon>Pirellulaceae</taxon>
        <taxon>Blastopirellula</taxon>
    </lineage>
</organism>
<evidence type="ECO:0000256" key="1">
    <source>
        <dbReference type="SAM" id="MobiDB-lite"/>
    </source>
</evidence>
<evidence type="ECO:0000313" key="3">
    <source>
        <dbReference type="Proteomes" id="UP000238322"/>
    </source>
</evidence>
<dbReference type="RefSeq" id="WP_105329497.1">
    <property type="nucleotide sequence ID" value="NZ_PUHY01000006.1"/>
</dbReference>
<dbReference type="Proteomes" id="UP000238322">
    <property type="component" value="Unassembled WGS sequence"/>
</dbReference>